<reference evidence="2" key="1">
    <citation type="journal article" date="2019" name="Int. J. Syst. Evol. Microbiol.">
        <title>The Global Catalogue of Microorganisms (GCM) 10K type strain sequencing project: providing services to taxonomists for standard genome sequencing and annotation.</title>
        <authorList>
            <consortium name="The Broad Institute Genomics Platform"/>
            <consortium name="The Broad Institute Genome Sequencing Center for Infectious Disease"/>
            <person name="Wu L."/>
            <person name="Ma J."/>
        </authorList>
    </citation>
    <scope>NUCLEOTIDE SEQUENCE [LARGE SCALE GENOMIC DNA]</scope>
    <source>
        <strain evidence="2">JCM 17626</strain>
    </source>
</reference>
<dbReference type="InterPro" id="IPR019694">
    <property type="entry name" value="Phage_HP1_Orf23"/>
</dbReference>
<organism evidence="1 2">
    <name type="scientific">Pedobacter jeongneungensis</name>
    <dbReference type="NCBI Taxonomy" id="947309"/>
    <lineage>
        <taxon>Bacteria</taxon>
        <taxon>Pseudomonadati</taxon>
        <taxon>Bacteroidota</taxon>
        <taxon>Sphingobacteriia</taxon>
        <taxon>Sphingobacteriales</taxon>
        <taxon>Sphingobacteriaceae</taxon>
        <taxon>Pedobacter</taxon>
    </lineage>
</organism>
<comment type="caution">
    <text evidence="1">The sequence shown here is derived from an EMBL/GenBank/DDBJ whole genome shotgun (WGS) entry which is preliminary data.</text>
</comment>
<evidence type="ECO:0000313" key="2">
    <source>
        <dbReference type="Proteomes" id="UP001501772"/>
    </source>
</evidence>
<dbReference type="EMBL" id="BAABBY010000002">
    <property type="protein sequence ID" value="GAA4198637.1"/>
    <property type="molecule type" value="Genomic_DNA"/>
</dbReference>
<dbReference type="RefSeq" id="WP_344849638.1">
    <property type="nucleotide sequence ID" value="NZ_BAABBY010000002.1"/>
</dbReference>
<name>A0ABP8B5M5_9SPHI</name>
<sequence>MNLPSVKFNIQNGGLLQQPATSDKVIGLIATGVAVTGTSDLTLDTSYQLFSLSDAENIGIVAGGANDFIYKQLEQFYTEAGQGAELWLMLVSAATTYTEMLDVTKAHAKKLLADAGGAIRVLGALKKSTGSEVAVEGLDGDVHTAVVKAQALADYYAEKYMPVRVIISGNNYSGTIADLKDYTTTAFNRVACLLANTDATKVASVGLALGRLAKTPVQRNLGRVADGAVENLTAYFTNGEKVESQQDAWDAIYNKGYIFLRSFVSKSGYYFSDDLTLTSETDDFNSLARGLVLDKAIILAYASLVNNLLDEVEVAASGAIHPAVVKSWQSQVENALNTMVAAGNLSNAEVYIDENQNILSTGIMQVVIKLQPVGYAKQITVNIGFTTTINN</sequence>
<keyword evidence="2" id="KW-1185">Reference proteome</keyword>
<accession>A0ABP8B5M5</accession>
<dbReference type="Pfam" id="PF10758">
    <property type="entry name" value="DUF2586"/>
    <property type="match status" value="1"/>
</dbReference>
<gene>
    <name evidence="1" type="ORF">GCM10022289_07680</name>
</gene>
<protein>
    <recommendedName>
        <fullName evidence="3">Tail sheath protein</fullName>
    </recommendedName>
</protein>
<evidence type="ECO:0008006" key="3">
    <source>
        <dbReference type="Google" id="ProtNLM"/>
    </source>
</evidence>
<proteinExistence type="predicted"/>
<dbReference type="Proteomes" id="UP001501772">
    <property type="component" value="Unassembled WGS sequence"/>
</dbReference>
<evidence type="ECO:0000313" key="1">
    <source>
        <dbReference type="EMBL" id="GAA4198637.1"/>
    </source>
</evidence>